<dbReference type="PANTHER" id="PTHR34136:SF1">
    <property type="entry name" value="UDP-N-ACETYL-D-MANNOSAMINURONIC ACID TRANSFERASE"/>
    <property type="match status" value="1"/>
</dbReference>
<proteinExistence type="predicted"/>
<protein>
    <recommendedName>
        <fullName evidence="5">N-acetylglucosaminyldiphosphoundecaprenol N-acetyl-beta-D-mannosaminyltransferase</fullName>
    </recommendedName>
</protein>
<dbReference type="EMBL" id="CP014145">
    <property type="protein sequence ID" value="AMB57555.1"/>
    <property type="molecule type" value="Genomic_DNA"/>
</dbReference>
<dbReference type="OrthoDB" id="9771846at2"/>
<evidence type="ECO:0000256" key="2">
    <source>
        <dbReference type="ARBA" id="ARBA00022679"/>
    </source>
</evidence>
<evidence type="ECO:0000256" key="1">
    <source>
        <dbReference type="ARBA" id="ARBA00022676"/>
    </source>
</evidence>
<evidence type="ECO:0000313" key="3">
    <source>
        <dbReference type="EMBL" id="AMB57555.1"/>
    </source>
</evidence>
<dbReference type="NCBIfam" id="TIGR00696">
    <property type="entry name" value="wecG_tagA_cpsF"/>
    <property type="match status" value="1"/>
</dbReference>
<evidence type="ECO:0008006" key="5">
    <source>
        <dbReference type="Google" id="ProtNLM"/>
    </source>
</evidence>
<dbReference type="Pfam" id="PF03808">
    <property type="entry name" value="Glyco_tran_WecG"/>
    <property type="match status" value="1"/>
</dbReference>
<dbReference type="AlphaFoldDB" id="A0A109QWA3"/>
<gene>
    <name evidence="3" type="ORF">AWU67_00295</name>
</gene>
<organism evidence="3 4">
    <name type="scientific">Microterricola viridarii</name>
    <dbReference type="NCBI Taxonomy" id="412690"/>
    <lineage>
        <taxon>Bacteria</taxon>
        <taxon>Bacillati</taxon>
        <taxon>Actinomycetota</taxon>
        <taxon>Actinomycetes</taxon>
        <taxon>Micrococcales</taxon>
        <taxon>Microbacteriaceae</taxon>
        <taxon>Microterricola</taxon>
    </lineage>
</organism>
<keyword evidence="1" id="KW-0328">Glycosyltransferase</keyword>
<name>A0A109QWA3_9MICO</name>
<dbReference type="PANTHER" id="PTHR34136">
    <property type="match status" value="1"/>
</dbReference>
<dbReference type="CDD" id="cd06533">
    <property type="entry name" value="Glyco_transf_WecG_TagA"/>
    <property type="match status" value="1"/>
</dbReference>
<sequence>MSGYAQAERAQVVGISVDSLSQDQLVDTIMGWTDGRTTRVAAGVNAAVCNLAASDTQFAADLAEAELRYADGQSIVWAARILGFRIPERVATTDLIYPLAARAASSGTRLFLFGGMPGVAQRAADRLQGDAPGLLIECNDGYVSPAETEALIARINQYQPGILLVGLGDPLQQRWVAENRQHLTVPAILTCGGLFDWTSGDNRRAPQWMLASGLEWLWRLIIEPRRLAARYLLGNPVFLFRLARQMVSSKTGLR</sequence>
<keyword evidence="2" id="KW-0808">Transferase</keyword>
<dbReference type="Proteomes" id="UP000058305">
    <property type="component" value="Chromosome"/>
</dbReference>
<dbReference type="RefSeq" id="WP_067225406.1">
    <property type="nucleotide sequence ID" value="NZ_CP014145.1"/>
</dbReference>
<dbReference type="GO" id="GO:0016758">
    <property type="term" value="F:hexosyltransferase activity"/>
    <property type="evidence" value="ECO:0007669"/>
    <property type="project" value="TreeGrafter"/>
</dbReference>
<accession>A0A109QWA3</accession>
<dbReference type="KEGG" id="mvd:AWU67_00295"/>
<reference evidence="3 4" key="1">
    <citation type="journal article" date="2016" name="J. Biotechnol.">
        <title>First complete genome sequence of a species in the genus Microterricola, an extremophilic cold active enzyme producing bacterial strain ERGS5:02 isolated from Sikkim Himalaya.</title>
        <authorList>
            <person name="Himanshu"/>
            <person name="Swarnkar M.K."/>
            <person name="Singh D."/>
            <person name="Kumar R."/>
        </authorList>
    </citation>
    <scope>NUCLEOTIDE SEQUENCE [LARGE SCALE GENOMIC DNA]</scope>
    <source>
        <strain evidence="3 4">ERGS5:02</strain>
    </source>
</reference>
<keyword evidence="4" id="KW-1185">Reference proteome</keyword>
<dbReference type="InterPro" id="IPR004629">
    <property type="entry name" value="WecG_TagA_CpsF"/>
</dbReference>
<reference evidence="4" key="2">
    <citation type="submission" date="2016-01" db="EMBL/GenBank/DDBJ databases">
        <title>First complete genome sequence of a species in the genus Microterricola, an extremophilic cold active enzyme producing strain ERGS5:02 isolated from Sikkim Himalaya.</title>
        <authorList>
            <person name="Kumar R."/>
            <person name="Singh D."/>
            <person name="Swarnkar M.K."/>
        </authorList>
    </citation>
    <scope>NUCLEOTIDE SEQUENCE [LARGE SCALE GENOMIC DNA]</scope>
    <source>
        <strain evidence="4">ERGS5:02</strain>
    </source>
</reference>
<evidence type="ECO:0000313" key="4">
    <source>
        <dbReference type="Proteomes" id="UP000058305"/>
    </source>
</evidence>